<comment type="pathway">
    <text evidence="1">Cofactor biosynthesis; ubiquinone biosynthesis.</text>
</comment>
<keyword evidence="3" id="KW-1185">Reference proteome</keyword>
<gene>
    <name evidence="1" type="primary">ubiK</name>
    <name evidence="2" type="ORF">SAMN05216421_3088</name>
</gene>
<evidence type="ECO:0000256" key="1">
    <source>
        <dbReference type="HAMAP-Rule" id="MF_02216"/>
    </source>
</evidence>
<name>A0A1H1YA31_9GAMM</name>
<keyword evidence="1" id="KW-0831">Ubiquinone biosynthesis</keyword>
<dbReference type="PANTHER" id="PTHR38040">
    <property type="entry name" value="UBIQUINONE BIOSYNTHESIS ACCESSORY FACTOR UBIK"/>
    <property type="match status" value="1"/>
</dbReference>
<reference evidence="3" key="1">
    <citation type="submission" date="2016-10" db="EMBL/GenBank/DDBJ databases">
        <authorList>
            <person name="Varghese N."/>
            <person name="Submissions S."/>
        </authorList>
    </citation>
    <scope>NUCLEOTIDE SEQUENCE [LARGE SCALE GENOMIC DNA]</scope>
    <source>
        <strain evidence="3">NRRL B-51270</strain>
    </source>
</reference>
<dbReference type="EMBL" id="LT629736">
    <property type="protein sequence ID" value="SDT18119.1"/>
    <property type="molecule type" value="Genomic_DNA"/>
</dbReference>
<organism evidence="2 3">
    <name type="scientific">Halopseudomonas xinjiangensis</name>
    <dbReference type="NCBI Taxonomy" id="487184"/>
    <lineage>
        <taxon>Bacteria</taxon>
        <taxon>Pseudomonadati</taxon>
        <taxon>Pseudomonadota</taxon>
        <taxon>Gammaproteobacteria</taxon>
        <taxon>Pseudomonadales</taxon>
        <taxon>Pseudomonadaceae</taxon>
        <taxon>Halopseudomonas</taxon>
    </lineage>
</organism>
<dbReference type="GO" id="GO:0005829">
    <property type="term" value="C:cytosol"/>
    <property type="evidence" value="ECO:0007669"/>
    <property type="project" value="TreeGrafter"/>
</dbReference>
<dbReference type="Proteomes" id="UP000243207">
    <property type="component" value="Chromosome I"/>
</dbReference>
<comment type="function">
    <text evidence="1">Required for efficient ubiquinone (coenzyme Q) biosynthesis. UbiK is probably an accessory factor of Ubi enzymes and facilitates ubiquinone biosynthesis by acting as an assembly factor, a targeting factor, or both.</text>
</comment>
<evidence type="ECO:0000313" key="2">
    <source>
        <dbReference type="EMBL" id="SDT18119.1"/>
    </source>
</evidence>
<evidence type="ECO:0000313" key="3">
    <source>
        <dbReference type="Proteomes" id="UP000243207"/>
    </source>
</evidence>
<dbReference type="STRING" id="487184.SAMN05216421_3088"/>
<accession>A0A1H1YA31</accession>
<comment type="similarity">
    <text evidence="1">Belongs to the UbiK family.</text>
</comment>
<dbReference type="RefSeq" id="WP_093396589.1">
    <property type="nucleotide sequence ID" value="NZ_LT629736.1"/>
</dbReference>
<dbReference type="OrthoDB" id="5297354at2"/>
<dbReference type="InterPro" id="IPR007475">
    <property type="entry name" value="UbiK"/>
</dbReference>
<dbReference type="GO" id="GO:0006744">
    <property type="term" value="P:ubiquinone biosynthetic process"/>
    <property type="evidence" value="ECO:0007669"/>
    <property type="project" value="UniProtKB-UniRule"/>
</dbReference>
<dbReference type="Pfam" id="PF04380">
    <property type="entry name" value="BMFP"/>
    <property type="match status" value="1"/>
</dbReference>
<dbReference type="PANTHER" id="PTHR38040:SF1">
    <property type="entry name" value="UBIQUINONE BIOSYNTHESIS ACCESSORY FACTOR UBIK"/>
    <property type="match status" value="1"/>
</dbReference>
<dbReference type="AlphaFoldDB" id="A0A1H1YA31"/>
<dbReference type="UniPathway" id="UPA00232"/>
<proteinExistence type="inferred from homology"/>
<keyword evidence="1" id="KW-0963">Cytoplasm</keyword>
<protein>
    <recommendedName>
        <fullName evidence="1">Ubiquinone biosynthesis accessory factor UbiK</fullName>
    </recommendedName>
</protein>
<dbReference type="HAMAP" id="MF_02216">
    <property type="entry name" value="UbiK"/>
    <property type="match status" value="1"/>
</dbReference>
<sequence>MLPKDFIDAVTSQASRLFSGEHSSPGPELEKRVKAVLQSALSKLDVVSREEFDTQQVVLLRTRERLEALEKRVADLERTDKPDDDVPQPPA</sequence>
<comment type="subcellular location">
    <subcellularLocation>
        <location evidence="1">Cytoplasm</location>
    </subcellularLocation>
</comment>